<protein>
    <submittedName>
        <fullName evidence="8">NuA4 complex subunit EAF3</fullName>
    </submittedName>
</protein>
<evidence type="ECO:0000256" key="3">
    <source>
        <dbReference type="ARBA" id="ARBA00023015"/>
    </source>
</evidence>
<evidence type="ECO:0000256" key="6">
    <source>
        <dbReference type="SAM" id="MobiDB-lite"/>
    </source>
</evidence>
<keyword evidence="2" id="KW-0156">Chromatin regulator</keyword>
<evidence type="ECO:0000259" key="7">
    <source>
        <dbReference type="Pfam" id="PF05712"/>
    </source>
</evidence>
<organism evidence="8">
    <name type="scientific">Schizaphis graminum</name>
    <name type="common">Green bug aphid</name>
    <dbReference type="NCBI Taxonomy" id="13262"/>
    <lineage>
        <taxon>Eukaryota</taxon>
        <taxon>Metazoa</taxon>
        <taxon>Ecdysozoa</taxon>
        <taxon>Arthropoda</taxon>
        <taxon>Hexapoda</taxon>
        <taxon>Insecta</taxon>
        <taxon>Pterygota</taxon>
        <taxon>Neoptera</taxon>
        <taxon>Paraneoptera</taxon>
        <taxon>Hemiptera</taxon>
        <taxon>Sternorrhyncha</taxon>
        <taxon>Aphidomorpha</taxon>
        <taxon>Aphidoidea</taxon>
        <taxon>Aphididae</taxon>
        <taxon>Aphidini</taxon>
        <taxon>Schizaphis</taxon>
    </lineage>
</organism>
<dbReference type="PANTHER" id="PTHR10880">
    <property type="entry name" value="MORTALITY FACTOR 4-LIKE PROTEIN"/>
    <property type="match status" value="1"/>
</dbReference>
<keyword evidence="4" id="KW-0804">Transcription</keyword>
<comment type="subcellular location">
    <subcellularLocation>
        <location evidence="1">Nucleus</location>
    </subcellularLocation>
</comment>
<dbReference type="GO" id="GO:0006355">
    <property type="term" value="P:regulation of DNA-templated transcription"/>
    <property type="evidence" value="ECO:0007669"/>
    <property type="project" value="InterPro"/>
</dbReference>
<keyword evidence="5" id="KW-0539">Nucleus</keyword>
<proteinExistence type="predicted"/>
<dbReference type="InterPro" id="IPR026541">
    <property type="entry name" value="MRG_dom"/>
</dbReference>
<dbReference type="InterPro" id="IPR008676">
    <property type="entry name" value="MRG"/>
</dbReference>
<gene>
    <name evidence="8" type="ORF">g.18622</name>
</gene>
<dbReference type="GO" id="GO:0035267">
    <property type="term" value="C:NuA4 histone acetyltransferase complex"/>
    <property type="evidence" value="ECO:0007669"/>
    <property type="project" value="TreeGrafter"/>
</dbReference>
<feature type="compositionally biased region" description="Low complexity" evidence="6">
    <location>
        <begin position="87"/>
        <end position="108"/>
    </location>
</feature>
<dbReference type="GO" id="GO:0005634">
    <property type="term" value="C:nucleus"/>
    <property type="evidence" value="ECO:0007669"/>
    <property type="project" value="UniProtKB-SubCell"/>
</dbReference>
<dbReference type="GO" id="GO:0006325">
    <property type="term" value="P:chromatin organization"/>
    <property type="evidence" value="ECO:0007669"/>
    <property type="project" value="UniProtKB-KW"/>
</dbReference>
<keyword evidence="3" id="KW-0805">Transcription regulation</keyword>
<evidence type="ECO:0000256" key="4">
    <source>
        <dbReference type="ARBA" id="ARBA00023163"/>
    </source>
</evidence>
<name>A0A2S2P2D1_SCHGA</name>
<sequence length="421" mass="49050">MSESTSNIICANRSTNKENSELNVFNEMSHIIDQTKNTDENMEISDDESIVTIGELSVDEYYDDIIHGKQRVHTELDCANQNEKSESSNNVNNVEKSESSNNVNNVNNEDSDEDSDEESDYDENLEGQALIVNDIHSSLPTVAQVNRHIRENAHDHTNEQVHGQARENTHVQPAHNQNYVHTLKNTVCYRQACNNLVMPIKPKLHKQRAAAIEAAAKIAKSAIKKKNDFHRKINSTKIYYSCGHREKISDSPLKFIGIKTPRIMKESRLLDERLMKTTFFLLKLPASLTVQQIFNNFQRKVKARQDVMNLMFASFNYALSSWCLYFIEKRQYDKIIKKYPNREKSELYGLAHLYRFIATLPRLYNQMRPQRPEFCIHVTCFINRLLNYLVEENLQVDIENDYEHASSEYHRLTYKSIHNQR</sequence>
<evidence type="ECO:0000256" key="5">
    <source>
        <dbReference type="ARBA" id="ARBA00023242"/>
    </source>
</evidence>
<evidence type="ECO:0000256" key="1">
    <source>
        <dbReference type="ARBA" id="ARBA00004123"/>
    </source>
</evidence>
<dbReference type="EMBL" id="GGMR01010961">
    <property type="protein sequence ID" value="MBY23580.1"/>
    <property type="molecule type" value="Transcribed_RNA"/>
</dbReference>
<feature type="domain" description="MRG" evidence="7">
    <location>
        <begin position="256"/>
        <end position="402"/>
    </location>
</feature>
<dbReference type="Pfam" id="PF05712">
    <property type="entry name" value="MRG"/>
    <property type="match status" value="1"/>
</dbReference>
<dbReference type="PROSITE" id="PS51640">
    <property type="entry name" value="MRG"/>
    <property type="match status" value="1"/>
</dbReference>
<dbReference type="InterPro" id="IPR038217">
    <property type="entry name" value="MRG_C_sf"/>
</dbReference>
<evidence type="ECO:0000313" key="8">
    <source>
        <dbReference type="EMBL" id="MBY23580.1"/>
    </source>
</evidence>
<evidence type="ECO:0000256" key="2">
    <source>
        <dbReference type="ARBA" id="ARBA00022853"/>
    </source>
</evidence>
<feature type="compositionally biased region" description="Acidic residues" evidence="6">
    <location>
        <begin position="109"/>
        <end position="123"/>
    </location>
</feature>
<feature type="region of interest" description="Disordered" evidence="6">
    <location>
        <begin position="80"/>
        <end position="123"/>
    </location>
</feature>
<dbReference type="AlphaFoldDB" id="A0A2S2P2D1"/>
<reference evidence="8" key="1">
    <citation type="submission" date="2018-04" db="EMBL/GenBank/DDBJ databases">
        <title>Transcriptome of Schizaphis graminum biotype I.</title>
        <authorList>
            <person name="Scully E.D."/>
            <person name="Geib S.M."/>
            <person name="Palmer N.A."/>
            <person name="Koch K."/>
            <person name="Bradshaw J."/>
            <person name="Heng-Moss T."/>
            <person name="Sarath G."/>
        </authorList>
    </citation>
    <scope>NUCLEOTIDE SEQUENCE</scope>
</reference>
<dbReference type="PANTHER" id="PTHR10880:SF48">
    <property type="entry name" value="MORTALITY FACTOR 4 LIKE 2"/>
    <property type="match status" value="1"/>
</dbReference>
<accession>A0A2S2P2D1</accession>
<dbReference type="Gene3D" id="1.10.274.30">
    <property type="entry name" value="MRG domain"/>
    <property type="match status" value="1"/>
</dbReference>